<keyword evidence="8" id="KW-0636">Prenylation</keyword>
<dbReference type="Pfam" id="PF00226">
    <property type="entry name" value="DnaJ"/>
    <property type="match status" value="1"/>
</dbReference>
<evidence type="ECO:0000313" key="15">
    <source>
        <dbReference type="RefSeq" id="XP_022344705.1"/>
    </source>
</evidence>
<evidence type="ECO:0000259" key="11">
    <source>
        <dbReference type="PROSITE" id="PS50076"/>
    </source>
</evidence>
<dbReference type="SUPFAM" id="SSF46565">
    <property type="entry name" value="Chaperone J-domain"/>
    <property type="match status" value="1"/>
</dbReference>
<name>A0A8B8EXG1_CRAVI</name>
<dbReference type="Gene3D" id="2.10.230.10">
    <property type="entry name" value="Heat shock protein DnaJ, cysteine-rich domain"/>
    <property type="match status" value="1"/>
</dbReference>
<evidence type="ECO:0000256" key="3">
    <source>
        <dbReference type="ARBA" id="ARBA00022737"/>
    </source>
</evidence>
<dbReference type="PROSITE" id="PS50076">
    <property type="entry name" value="DNAJ_2"/>
    <property type="match status" value="1"/>
</dbReference>
<feature type="region of interest" description="Disordered" evidence="10">
    <location>
        <begin position="363"/>
        <end position="412"/>
    </location>
</feature>
<dbReference type="CDD" id="cd10747">
    <property type="entry name" value="DnaJ_C"/>
    <property type="match status" value="1"/>
</dbReference>
<feature type="zinc finger region" description="CR-type" evidence="9">
    <location>
        <begin position="132"/>
        <end position="216"/>
    </location>
</feature>
<keyword evidence="1" id="KW-0488">Methylation</keyword>
<dbReference type="GO" id="GO:0005524">
    <property type="term" value="F:ATP binding"/>
    <property type="evidence" value="ECO:0007669"/>
    <property type="project" value="InterPro"/>
</dbReference>
<evidence type="ECO:0000256" key="9">
    <source>
        <dbReference type="PROSITE-ProRule" id="PRU00546"/>
    </source>
</evidence>
<dbReference type="FunFam" id="1.10.287.110:FF:000016">
    <property type="entry name" value="DnaJ (Hsp40) homolog, subfamily A, member 2"/>
    <property type="match status" value="1"/>
</dbReference>
<dbReference type="FunFam" id="2.10.230.10:FF:000001">
    <property type="entry name" value="DnaJ subfamily A member 2"/>
    <property type="match status" value="1"/>
</dbReference>
<keyword evidence="13" id="KW-1185">Reference proteome</keyword>
<dbReference type="InterPro" id="IPR036869">
    <property type="entry name" value="J_dom_sf"/>
</dbReference>
<dbReference type="SUPFAM" id="SSF57938">
    <property type="entry name" value="DnaJ/Hsp40 cysteine-rich domain"/>
    <property type="match status" value="1"/>
</dbReference>
<feature type="compositionally biased region" description="Acidic residues" evidence="10">
    <location>
        <begin position="367"/>
        <end position="379"/>
    </location>
</feature>
<evidence type="ECO:0000256" key="7">
    <source>
        <dbReference type="ARBA" id="ARBA00023288"/>
    </source>
</evidence>
<dbReference type="FunFam" id="2.60.260.20:FF:000003">
    <property type="entry name" value="DnaJ subfamily A member 2"/>
    <property type="match status" value="1"/>
</dbReference>
<dbReference type="Proteomes" id="UP000694844">
    <property type="component" value="Chromosome 5"/>
</dbReference>
<dbReference type="RefSeq" id="XP_022344705.1">
    <property type="nucleotide sequence ID" value="XM_022488997.1"/>
</dbReference>
<evidence type="ECO:0000256" key="10">
    <source>
        <dbReference type="SAM" id="MobiDB-lite"/>
    </source>
</evidence>
<dbReference type="CDD" id="cd10719">
    <property type="entry name" value="DnaJ_zf"/>
    <property type="match status" value="1"/>
</dbReference>
<evidence type="ECO:0000256" key="1">
    <source>
        <dbReference type="ARBA" id="ARBA00022481"/>
    </source>
</evidence>
<keyword evidence="7" id="KW-0449">Lipoprotein</keyword>
<dbReference type="KEGG" id="cvn:111133727"/>
<keyword evidence="5 9" id="KW-0862">Zinc</keyword>
<keyword evidence="3" id="KW-0677">Repeat</keyword>
<dbReference type="InterPro" id="IPR001305">
    <property type="entry name" value="HSP_DnaJ_Cys-rich_dom"/>
</dbReference>
<evidence type="ECO:0000313" key="13">
    <source>
        <dbReference type="Proteomes" id="UP000694844"/>
    </source>
</evidence>
<accession>A0A8B8EXG1</accession>
<dbReference type="AlphaFoldDB" id="A0A8B8EXG1"/>
<dbReference type="KEGG" id="cvn:111137525"/>
<dbReference type="GeneID" id="111137525"/>
<dbReference type="InterPro" id="IPR036410">
    <property type="entry name" value="HSP_DnaJ_Cys-rich_dom_sf"/>
</dbReference>
<dbReference type="Pfam" id="PF00684">
    <property type="entry name" value="DnaJ_CXXCXGXG"/>
    <property type="match status" value="1"/>
</dbReference>
<evidence type="ECO:0000256" key="4">
    <source>
        <dbReference type="ARBA" id="ARBA00022771"/>
    </source>
</evidence>
<dbReference type="Gene3D" id="2.60.260.20">
    <property type="entry name" value="Urease metallochaperone UreE, N-terminal domain"/>
    <property type="match status" value="2"/>
</dbReference>
<gene>
    <name evidence="15" type="primary">LOC111137525</name>
    <name evidence="14" type="synonym">LOC111133727</name>
</gene>
<dbReference type="GO" id="GO:0008270">
    <property type="term" value="F:zinc ion binding"/>
    <property type="evidence" value="ECO:0007669"/>
    <property type="project" value="UniProtKB-KW"/>
</dbReference>
<feature type="domain" description="CR-type" evidence="12">
    <location>
        <begin position="132"/>
        <end position="216"/>
    </location>
</feature>
<dbReference type="InterPro" id="IPR044713">
    <property type="entry name" value="DNJA1/2-like"/>
</dbReference>
<reference evidence="14 15" key="1">
    <citation type="submission" date="2025-04" db="UniProtKB">
        <authorList>
            <consortium name="RefSeq"/>
        </authorList>
    </citation>
    <scope>IDENTIFICATION</scope>
    <source>
        <tissue evidence="14 15">Whole sample</tissue>
    </source>
</reference>
<dbReference type="GO" id="GO:0051082">
    <property type="term" value="F:unfolded protein binding"/>
    <property type="evidence" value="ECO:0007669"/>
    <property type="project" value="InterPro"/>
</dbReference>
<keyword evidence="2 9" id="KW-0479">Metal-binding</keyword>
<dbReference type="FunFam" id="2.60.260.20:FF:000068">
    <property type="entry name" value="Chaperone protein dnaJ 3"/>
    <property type="match status" value="1"/>
</dbReference>
<dbReference type="InterPro" id="IPR001623">
    <property type="entry name" value="DnaJ_domain"/>
</dbReference>
<evidence type="ECO:0000256" key="6">
    <source>
        <dbReference type="ARBA" id="ARBA00023186"/>
    </source>
</evidence>
<evidence type="ECO:0000256" key="8">
    <source>
        <dbReference type="ARBA" id="ARBA00023289"/>
    </source>
</evidence>
<keyword evidence="6" id="KW-0143">Chaperone</keyword>
<dbReference type="PROSITE" id="PS51188">
    <property type="entry name" value="ZF_CR"/>
    <property type="match status" value="1"/>
</dbReference>
<feature type="domain" description="J" evidence="11">
    <location>
        <begin position="5"/>
        <end position="67"/>
    </location>
</feature>
<dbReference type="HAMAP" id="MF_01152">
    <property type="entry name" value="DnaJ"/>
    <property type="match status" value="1"/>
</dbReference>
<dbReference type="InterPro" id="IPR008971">
    <property type="entry name" value="HSP40/DnaJ_pept-bd"/>
</dbReference>
<dbReference type="PANTHER" id="PTHR43888">
    <property type="entry name" value="DNAJ-LIKE-2, ISOFORM A-RELATED"/>
    <property type="match status" value="1"/>
</dbReference>
<dbReference type="GO" id="GO:0006457">
    <property type="term" value="P:protein folding"/>
    <property type="evidence" value="ECO:0007669"/>
    <property type="project" value="InterPro"/>
</dbReference>
<dbReference type="Gene3D" id="1.10.287.110">
    <property type="entry name" value="DnaJ domain"/>
    <property type="match status" value="1"/>
</dbReference>
<dbReference type="Pfam" id="PF01556">
    <property type="entry name" value="DnaJ_C"/>
    <property type="match status" value="1"/>
</dbReference>
<dbReference type="RefSeq" id="XP_022338055.1">
    <property type="nucleotide sequence ID" value="XM_022482347.1"/>
</dbReference>
<proteinExistence type="inferred from homology"/>
<dbReference type="InterPro" id="IPR018253">
    <property type="entry name" value="DnaJ_domain_CS"/>
</dbReference>
<dbReference type="SUPFAM" id="SSF49493">
    <property type="entry name" value="HSP40/DnaJ peptide-binding domain"/>
    <property type="match status" value="2"/>
</dbReference>
<evidence type="ECO:0000256" key="5">
    <source>
        <dbReference type="ARBA" id="ARBA00022833"/>
    </source>
</evidence>
<dbReference type="GO" id="GO:0030544">
    <property type="term" value="F:Hsp70 protein binding"/>
    <property type="evidence" value="ECO:0007669"/>
    <property type="project" value="InterPro"/>
</dbReference>
<keyword evidence="4 9" id="KW-0863">Zinc-finger</keyword>
<evidence type="ECO:0000313" key="14">
    <source>
        <dbReference type="RefSeq" id="XP_022338055.1"/>
    </source>
</evidence>
<sequence length="412" mass="45528">MADTKLYDILGVNKNSSDGEIKKAYYKLAKEYHPDKNPEAGEKFKEISFAYEVLSNPEKKETYDRFGLQGLKEGGGGSGGFPGDIFGDLFGGIFGGGGGPFGMGGMGGRRGRRRGEDTHHPLRVSLEDLYNGKTAKLQLSKTIICSKCKGAGGKAGAMQKCRTCNGRGLKITMRQLGPGMVQQMQSVCPDCHGEGEIINEKDRCKECKGKKVTNETKILEVHVDKGMKDGQKITFRGEGDQLPDIEPGDVIIILQQKEHELFTRNDNDLYCTYNLSLTEALCGFQFTLKHLDSRDLVINSPPGVVVSPGSVRCVMGEGMPFYRNPFEKGNLLVKFDITFPPQNFAPPDDLQKLEKLLPPRPKIEIPTGEDVEEVTLVEFDESRGHGTRREAYDDDDDDEHHGHGPRVQCAHQ</sequence>
<organism evidence="13 15">
    <name type="scientific">Crassostrea virginica</name>
    <name type="common">Eastern oyster</name>
    <dbReference type="NCBI Taxonomy" id="6565"/>
    <lineage>
        <taxon>Eukaryota</taxon>
        <taxon>Metazoa</taxon>
        <taxon>Spiralia</taxon>
        <taxon>Lophotrochozoa</taxon>
        <taxon>Mollusca</taxon>
        <taxon>Bivalvia</taxon>
        <taxon>Autobranchia</taxon>
        <taxon>Pteriomorphia</taxon>
        <taxon>Ostreida</taxon>
        <taxon>Ostreoidea</taxon>
        <taxon>Ostreidae</taxon>
        <taxon>Crassostrea</taxon>
    </lineage>
</organism>
<dbReference type="SMART" id="SM00271">
    <property type="entry name" value="DnaJ"/>
    <property type="match status" value="1"/>
</dbReference>
<dbReference type="PRINTS" id="PR00625">
    <property type="entry name" value="JDOMAIN"/>
</dbReference>
<dbReference type="GO" id="GO:0009408">
    <property type="term" value="P:response to heat"/>
    <property type="evidence" value="ECO:0007669"/>
    <property type="project" value="InterPro"/>
</dbReference>
<dbReference type="InterPro" id="IPR012724">
    <property type="entry name" value="DnaJ"/>
</dbReference>
<dbReference type="CDD" id="cd06257">
    <property type="entry name" value="DnaJ"/>
    <property type="match status" value="1"/>
</dbReference>
<dbReference type="InterPro" id="IPR002939">
    <property type="entry name" value="DnaJ_C"/>
</dbReference>
<protein>
    <submittedName>
        <fullName evidence="14 15">DnaJ homolog subfamily A member 2-like</fullName>
    </submittedName>
</protein>
<dbReference type="OrthoDB" id="550424at2759"/>
<dbReference type="PROSITE" id="PS00636">
    <property type="entry name" value="DNAJ_1"/>
    <property type="match status" value="1"/>
</dbReference>
<evidence type="ECO:0000259" key="12">
    <source>
        <dbReference type="PROSITE" id="PS51188"/>
    </source>
</evidence>
<evidence type="ECO:0000256" key="2">
    <source>
        <dbReference type="ARBA" id="ARBA00022723"/>
    </source>
</evidence>
<feature type="compositionally biased region" description="Basic and acidic residues" evidence="10">
    <location>
        <begin position="380"/>
        <end position="391"/>
    </location>
</feature>